<dbReference type="Pfam" id="PF03372">
    <property type="entry name" value="Exo_endo_phos"/>
    <property type="match status" value="1"/>
</dbReference>
<dbReference type="EMBL" id="CACRSM010000001">
    <property type="protein sequence ID" value="VYS73238.1"/>
    <property type="molecule type" value="Genomic_DNA"/>
</dbReference>
<dbReference type="GO" id="GO:0004527">
    <property type="term" value="F:exonuclease activity"/>
    <property type="evidence" value="ECO:0007669"/>
    <property type="project" value="UniProtKB-KW"/>
</dbReference>
<feature type="compositionally biased region" description="Polar residues" evidence="1">
    <location>
        <begin position="702"/>
        <end position="713"/>
    </location>
</feature>
<keyword evidence="5" id="KW-0540">Nuclease</keyword>
<accession>A0A6N2QYG3</accession>
<dbReference type="SUPFAM" id="SSF56219">
    <property type="entry name" value="DNase I-like"/>
    <property type="match status" value="1"/>
</dbReference>
<dbReference type="PANTHER" id="PTHR42834:SF1">
    <property type="entry name" value="ENDONUCLEASE_EXONUCLEASE_PHOSPHATASE FAMILY PROTEIN (AFU_ORTHOLOGUE AFUA_3G09210)"/>
    <property type="match status" value="1"/>
</dbReference>
<keyword evidence="2" id="KW-0812">Transmembrane</keyword>
<evidence type="ECO:0000313" key="5">
    <source>
        <dbReference type="EMBL" id="VYS73238.1"/>
    </source>
</evidence>
<evidence type="ECO:0000259" key="4">
    <source>
        <dbReference type="Pfam" id="PF03372"/>
    </source>
</evidence>
<dbReference type="InterPro" id="IPR047971">
    <property type="entry name" value="ExeM-like"/>
</dbReference>
<organism evidence="5">
    <name type="scientific">Schaalia odontolytica</name>
    <dbReference type="NCBI Taxonomy" id="1660"/>
    <lineage>
        <taxon>Bacteria</taxon>
        <taxon>Bacillati</taxon>
        <taxon>Actinomycetota</taxon>
        <taxon>Actinomycetes</taxon>
        <taxon>Actinomycetales</taxon>
        <taxon>Actinomycetaceae</taxon>
        <taxon>Schaalia</taxon>
    </lineage>
</organism>
<dbReference type="InterPro" id="IPR005135">
    <property type="entry name" value="Endo/exonuclease/phosphatase"/>
</dbReference>
<feature type="signal peptide" evidence="3">
    <location>
        <begin position="1"/>
        <end position="27"/>
    </location>
</feature>
<keyword evidence="2" id="KW-1133">Transmembrane helix</keyword>
<evidence type="ECO:0000256" key="1">
    <source>
        <dbReference type="SAM" id="MobiDB-lite"/>
    </source>
</evidence>
<feature type="domain" description="Endonuclease/exonuclease/phosphatase" evidence="4">
    <location>
        <begin position="409"/>
        <end position="686"/>
    </location>
</feature>
<feature type="region of interest" description="Disordered" evidence="1">
    <location>
        <begin position="546"/>
        <end position="569"/>
    </location>
</feature>
<keyword evidence="5" id="KW-0378">Hydrolase</keyword>
<feature type="region of interest" description="Disordered" evidence="1">
    <location>
        <begin position="29"/>
        <end position="72"/>
    </location>
</feature>
<dbReference type="Gene3D" id="3.60.10.10">
    <property type="entry name" value="Endonuclease/exonuclease/phosphatase"/>
    <property type="match status" value="1"/>
</dbReference>
<name>A0A6N2QYG3_9ACTO</name>
<keyword evidence="2" id="KW-0472">Membrane</keyword>
<dbReference type="GO" id="GO:0004519">
    <property type="term" value="F:endonuclease activity"/>
    <property type="evidence" value="ECO:0007669"/>
    <property type="project" value="UniProtKB-KW"/>
</dbReference>
<proteinExistence type="predicted"/>
<dbReference type="NCBIfam" id="NF033681">
    <property type="entry name" value="ExeM_NucH_DNase"/>
    <property type="match status" value="1"/>
</dbReference>
<evidence type="ECO:0000256" key="2">
    <source>
        <dbReference type="SAM" id="Phobius"/>
    </source>
</evidence>
<dbReference type="AlphaFoldDB" id="A0A6N2QYG3"/>
<dbReference type="InterPro" id="IPR036691">
    <property type="entry name" value="Endo/exonu/phosph_ase_sf"/>
</dbReference>
<protein>
    <submittedName>
        <fullName evidence="5">Endonuclease/Exonuclease/phosphatase family protein</fullName>
    </submittedName>
</protein>
<gene>
    <name evidence="5" type="ORF">AOLFYP35_00073</name>
</gene>
<feature type="compositionally biased region" description="Low complexity" evidence="1">
    <location>
        <begin position="714"/>
        <end position="732"/>
    </location>
</feature>
<feature type="chain" id="PRO_5026713929" evidence="3">
    <location>
        <begin position="28"/>
        <end position="767"/>
    </location>
</feature>
<feature type="region of interest" description="Disordered" evidence="1">
    <location>
        <begin position="702"/>
        <end position="735"/>
    </location>
</feature>
<keyword evidence="3" id="KW-0732">Signal</keyword>
<feature type="transmembrane region" description="Helical" evidence="2">
    <location>
        <begin position="742"/>
        <end position="762"/>
    </location>
</feature>
<dbReference type="PANTHER" id="PTHR42834">
    <property type="entry name" value="ENDONUCLEASE/EXONUCLEASE/PHOSPHATASE FAMILY PROTEIN (AFU_ORTHOLOGUE AFUA_3G09210)"/>
    <property type="match status" value="1"/>
</dbReference>
<sequence length="767" mass="80650">MLHAKNRTLVTTLATLSLMGMPVVAYADPAGGETPRNDAETASPAPEAVTTAPEEAASLPAAEASQAPGEDRAAPTLVSIGDIQTPGDGDDSHLINQTVETKGVVTAAYPKAENANLKGLEGFTIQTPGTGGTWDASRSTSDGLFVFMGKSSASMPSIGDCVVVKGKVDEYAGVKNATASTQSLTQLVPQSITAATDCDPVKPTELSGVPTQKQMEALESMLVLPKGTWTITDNYKTNRFGTLSLTPGTEVLRTATDVVAPGAAVQAYEAENAAKTIDLDDASTTDLTNFKQNGHKERYAYLANGAPARVGYHVTFTKPVVLESRFGSFVFQPTQMTAGYPDRSPITITGERPAVPTVSGDTKVATFNVLNYFSDLGENEPGCKGYEDRDHKYVTDKNCKLRGAWSSQAFANQQTKIVQAINTIDADVVALEEIENPVASGVSSDRDGALKSLVNALNAAAGSEVWAYAPSPSTVPANEDVIRIAFIYKKAKIAPVGDSVIYDDPAYTGLARQPLAQEFKPITDANHEGKNFVVIANHFKSKGSAPKNLSGAEAAANTDNGDGQGNSNGVRVKQARALATFAQRFNGTPTVLVGDFNAYSKEDPLKVLTDAGWTHESGHGDSSYVYGGRSGSMDHVFANSAAHPLITEVKSWAVNAQESIAFEYSRANYNAYLAFEVDNPYRASDHNPEIIGLNLITPINNPSVAPTSEPSGQASTSPNAPTQPTPQSAATPKHSTLASTGVMGSIPLIAGALALAAIGCALRRKTL</sequence>
<evidence type="ECO:0000256" key="3">
    <source>
        <dbReference type="SAM" id="SignalP"/>
    </source>
</evidence>
<dbReference type="CDD" id="cd10283">
    <property type="entry name" value="MnuA_DNase1-like"/>
    <property type="match status" value="1"/>
</dbReference>
<keyword evidence="5" id="KW-0269">Exonuclease</keyword>
<keyword evidence="5" id="KW-0255">Endonuclease</keyword>
<feature type="compositionally biased region" description="Low complexity" evidence="1">
    <location>
        <begin position="40"/>
        <end position="68"/>
    </location>
</feature>
<reference evidence="5" key="1">
    <citation type="submission" date="2019-11" db="EMBL/GenBank/DDBJ databases">
        <authorList>
            <person name="Feng L."/>
        </authorList>
    </citation>
    <scope>NUCLEOTIDE SEQUENCE</scope>
    <source>
        <strain evidence="5">AodontolyticusLFYP35</strain>
    </source>
</reference>
<feature type="compositionally biased region" description="Polar residues" evidence="1">
    <location>
        <begin position="557"/>
        <end position="569"/>
    </location>
</feature>
<dbReference type="CDD" id="cd04486">
    <property type="entry name" value="YhcR_OBF_like"/>
    <property type="match status" value="1"/>
</dbReference>